<organism evidence="2 3">
    <name type="scientific">Solimonas terrae</name>
    <dbReference type="NCBI Taxonomy" id="1396819"/>
    <lineage>
        <taxon>Bacteria</taxon>
        <taxon>Pseudomonadati</taxon>
        <taxon>Pseudomonadota</taxon>
        <taxon>Gammaproteobacteria</taxon>
        <taxon>Nevskiales</taxon>
        <taxon>Nevskiaceae</taxon>
        <taxon>Solimonas</taxon>
    </lineage>
</organism>
<reference evidence="2 3" key="1">
    <citation type="journal article" date="2014" name="Int. J. Syst. Evol. Microbiol.">
        <title>Solimonas terrae sp. nov., isolated from soil.</title>
        <authorList>
            <person name="Kim S.J."/>
            <person name="Moon J.Y."/>
            <person name="Weon H.Y."/>
            <person name="Ahn J.H."/>
            <person name="Chen W.M."/>
            <person name="Kwon S.W."/>
        </authorList>
    </citation>
    <scope>NUCLEOTIDE SEQUENCE [LARGE SCALE GENOMIC DNA]</scope>
    <source>
        <strain evidence="2 3">KIS83-12</strain>
    </source>
</reference>
<dbReference type="InterPro" id="IPR051532">
    <property type="entry name" value="Ester_Hydrolysis_Enzymes"/>
</dbReference>
<dbReference type="AlphaFoldDB" id="A0A6M2BL71"/>
<dbReference type="EMBL" id="JAAMOW010000001">
    <property type="protein sequence ID" value="NGY03258.1"/>
    <property type="molecule type" value="Genomic_DNA"/>
</dbReference>
<protein>
    <submittedName>
        <fullName evidence="2">GDSL family lipase</fullName>
    </submittedName>
</protein>
<feature type="domain" description="SGNH hydrolase-type esterase" evidence="1">
    <location>
        <begin position="37"/>
        <end position="189"/>
    </location>
</feature>
<proteinExistence type="predicted"/>
<name>A0A6M2BL71_9GAMM</name>
<dbReference type="InterPro" id="IPR036514">
    <property type="entry name" value="SGNH_hydro_sf"/>
</dbReference>
<dbReference type="PANTHER" id="PTHR30383">
    <property type="entry name" value="THIOESTERASE 1/PROTEASE 1/LYSOPHOSPHOLIPASE L1"/>
    <property type="match status" value="1"/>
</dbReference>
<evidence type="ECO:0000313" key="3">
    <source>
        <dbReference type="Proteomes" id="UP000472676"/>
    </source>
</evidence>
<dbReference type="InterPro" id="IPR013830">
    <property type="entry name" value="SGNH_hydro"/>
</dbReference>
<dbReference type="GO" id="GO:0004622">
    <property type="term" value="F:phosphatidylcholine lysophospholipase activity"/>
    <property type="evidence" value="ECO:0007669"/>
    <property type="project" value="TreeGrafter"/>
</dbReference>
<dbReference type="Pfam" id="PF13472">
    <property type="entry name" value="Lipase_GDSL_2"/>
    <property type="match status" value="1"/>
</dbReference>
<dbReference type="PANTHER" id="PTHR30383:SF5">
    <property type="entry name" value="SGNH HYDROLASE-TYPE ESTERASE DOMAIN-CONTAINING PROTEIN"/>
    <property type="match status" value="1"/>
</dbReference>
<gene>
    <name evidence="2" type="ORF">G7Y85_00620</name>
</gene>
<sequence>MKRLLRALTERLGRKFLAACRSGIDVIAQANGGGVVFLGDSLTHLGRFDLMFPRTMTRNLGIGGECSHHILARLDPVVRINPEKLFLLIGTNDLGSDVPASAIAANVGAILDRLKRELPGCTLHLQGLMPRQRKFAPRIQALNAAYERLAAERGIAYIDLYPSFDDGSGELVADYSYDRLHLSGAGYAIWRDLLRPFVEAP</sequence>
<evidence type="ECO:0000259" key="1">
    <source>
        <dbReference type="Pfam" id="PF13472"/>
    </source>
</evidence>
<dbReference type="Gene3D" id="3.40.50.1110">
    <property type="entry name" value="SGNH hydrolase"/>
    <property type="match status" value="1"/>
</dbReference>
<dbReference type="SUPFAM" id="SSF52266">
    <property type="entry name" value="SGNH hydrolase"/>
    <property type="match status" value="1"/>
</dbReference>
<dbReference type="RefSeq" id="WP_166250682.1">
    <property type="nucleotide sequence ID" value="NZ_JAAMOW010000001.1"/>
</dbReference>
<comment type="caution">
    <text evidence="2">The sequence shown here is derived from an EMBL/GenBank/DDBJ whole genome shotgun (WGS) entry which is preliminary data.</text>
</comment>
<keyword evidence="3" id="KW-1185">Reference proteome</keyword>
<accession>A0A6M2BL71</accession>
<dbReference type="Proteomes" id="UP000472676">
    <property type="component" value="Unassembled WGS sequence"/>
</dbReference>
<evidence type="ECO:0000313" key="2">
    <source>
        <dbReference type="EMBL" id="NGY03258.1"/>
    </source>
</evidence>